<dbReference type="Pfam" id="PF04954">
    <property type="entry name" value="SIP"/>
    <property type="match status" value="1"/>
</dbReference>
<dbReference type="Proteomes" id="UP000474175">
    <property type="component" value="Unassembled WGS sequence"/>
</dbReference>
<dbReference type="InterPro" id="IPR017927">
    <property type="entry name" value="FAD-bd_FR_type"/>
</dbReference>
<dbReference type="PROSITE" id="PS51384">
    <property type="entry name" value="FAD_FR"/>
    <property type="match status" value="1"/>
</dbReference>
<accession>A0A6L9LCV2</accession>
<reference evidence="2 3" key="1">
    <citation type="submission" date="2020-02" db="EMBL/GenBank/DDBJ databases">
        <title>Draft genome sequence of two Spirosoma agri KCTC 52727 and Spirosoma terrae KCTC 52035.</title>
        <authorList>
            <person name="Rojas J."/>
            <person name="Ambika Manirajan B."/>
            <person name="Suarez C."/>
            <person name="Ratering S."/>
            <person name="Schnell S."/>
        </authorList>
    </citation>
    <scope>NUCLEOTIDE SEQUENCE [LARGE SCALE GENOMIC DNA]</scope>
    <source>
        <strain evidence="2 3">KCTC 52035</strain>
    </source>
</reference>
<evidence type="ECO:0000313" key="3">
    <source>
        <dbReference type="Proteomes" id="UP000474175"/>
    </source>
</evidence>
<dbReference type="InterPro" id="IPR007037">
    <property type="entry name" value="SIP_rossman_dom"/>
</dbReference>
<dbReference type="InterPro" id="IPR039261">
    <property type="entry name" value="FNR_nucleotide-bd"/>
</dbReference>
<protein>
    <submittedName>
        <fullName evidence="2">Siderophore-interacting protein</fullName>
    </submittedName>
</protein>
<dbReference type="Gene3D" id="3.40.50.80">
    <property type="entry name" value="Nucleotide-binding domain of ferredoxin-NADP reductase (FNR) module"/>
    <property type="match status" value="1"/>
</dbReference>
<dbReference type="InterPro" id="IPR008333">
    <property type="entry name" value="Cbr1-like_FAD-bd_dom"/>
</dbReference>
<dbReference type="PANTHER" id="PTHR30157">
    <property type="entry name" value="FERRIC REDUCTASE, NADPH-DEPENDENT"/>
    <property type="match status" value="1"/>
</dbReference>
<organism evidence="2 3">
    <name type="scientific">Spirosoma terrae</name>
    <dbReference type="NCBI Taxonomy" id="1968276"/>
    <lineage>
        <taxon>Bacteria</taxon>
        <taxon>Pseudomonadati</taxon>
        <taxon>Bacteroidota</taxon>
        <taxon>Cytophagia</taxon>
        <taxon>Cytophagales</taxon>
        <taxon>Cytophagaceae</taxon>
        <taxon>Spirosoma</taxon>
    </lineage>
</organism>
<feature type="domain" description="FAD-binding FR-type" evidence="1">
    <location>
        <begin position="10"/>
        <end position="116"/>
    </location>
</feature>
<dbReference type="SUPFAM" id="SSF63380">
    <property type="entry name" value="Riboflavin synthase domain-like"/>
    <property type="match status" value="1"/>
</dbReference>
<gene>
    <name evidence="2" type="ORF">GK108_25955</name>
</gene>
<dbReference type="AlphaFoldDB" id="A0A6L9LCV2"/>
<dbReference type="RefSeq" id="WP_163954485.1">
    <property type="nucleotide sequence ID" value="NZ_JAAFZH010000016.1"/>
</dbReference>
<comment type="caution">
    <text evidence="2">The sequence shown here is derived from an EMBL/GenBank/DDBJ whole genome shotgun (WGS) entry which is preliminary data.</text>
</comment>
<dbReference type="Gene3D" id="2.40.30.10">
    <property type="entry name" value="Translation factors"/>
    <property type="match status" value="1"/>
</dbReference>
<keyword evidence="3" id="KW-1185">Reference proteome</keyword>
<proteinExistence type="predicted"/>
<dbReference type="PANTHER" id="PTHR30157:SF0">
    <property type="entry name" value="NADPH-DEPENDENT FERRIC-CHELATE REDUCTASE"/>
    <property type="match status" value="1"/>
</dbReference>
<dbReference type="GO" id="GO:0016491">
    <property type="term" value="F:oxidoreductase activity"/>
    <property type="evidence" value="ECO:0007669"/>
    <property type="project" value="InterPro"/>
</dbReference>
<dbReference type="InterPro" id="IPR039374">
    <property type="entry name" value="SIP_fam"/>
</dbReference>
<dbReference type="Pfam" id="PF00970">
    <property type="entry name" value="FAD_binding_6"/>
    <property type="match status" value="1"/>
</dbReference>
<evidence type="ECO:0000313" key="2">
    <source>
        <dbReference type="EMBL" id="NDU98356.1"/>
    </source>
</evidence>
<dbReference type="InterPro" id="IPR017938">
    <property type="entry name" value="Riboflavin_synthase-like_b-brl"/>
</dbReference>
<dbReference type="CDD" id="cd06193">
    <property type="entry name" value="siderophore_interacting"/>
    <property type="match status" value="1"/>
</dbReference>
<evidence type="ECO:0000259" key="1">
    <source>
        <dbReference type="PROSITE" id="PS51384"/>
    </source>
</evidence>
<name>A0A6L9LCV2_9BACT</name>
<sequence>MSLVDNLAKRLSKTATLIQKEQIADHTYHLKIQGEDLKNLDYKPGEHVRILVGVDKATSMQHKVRTYSVWQYDHTNGVMDLAVCTHSTGIGSLWARASAIGDTIYLVGPRGRFTVDDSGDYYVFVGDPSALAHLYEINRNLTGHKQVLSLIYADREEDLFPDLDGSRPFQFNVLPRNSGETIIEHVHHLLKKATGKGMLYVGGDSRICVTLNRHFRHSLDWSSRQIKTKPFWAPGKIGLE</sequence>
<dbReference type="EMBL" id="JAAFZH010000016">
    <property type="protein sequence ID" value="NDU98356.1"/>
    <property type="molecule type" value="Genomic_DNA"/>
</dbReference>